<dbReference type="PANTHER" id="PTHR45528:SF11">
    <property type="entry name" value="HISTIDINE KINASE"/>
    <property type="match status" value="1"/>
</dbReference>
<keyword evidence="8" id="KW-0547">Nucleotide-binding</keyword>
<evidence type="ECO:0000313" key="20">
    <source>
        <dbReference type="EMBL" id="QJD83340.1"/>
    </source>
</evidence>
<evidence type="ECO:0000256" key="7">
    <source>
        <dbReference type="ARBA" id="ARBA00022692"/>
    </source>
</evidence>
<evidence type="ECO:0000256" key="2">
    <source>
        <dbReference type="ARBA" id="ARBA00004651"/>
    </source>
</evidence>
<dbReference type="KEGG" id="cheb:HH215_09235"/>
<keyword evidence="7 17" id="KW-0812">Transmembrane</keyword>
<dbReference type="SMART" id="SM00387">
    <property type="entry name" value="HATPase_c"/>
    <property type="match status" value="1"/>
</dbReference>
<dbReference type="Pfam" id="PF00672">
    <property type="entry name" value="HAMP"/>
    <property type="match status" value="1"/>
</dbReference>
<dbReference type="Gene3D" id="6.10.340.10">
    <property type="match status" value="1"/>
</dbReference>
<evidence type="ECO:0000259" key="18">
    <source>
        <dbReference type="PROSITE" id="PS50109"/>
    </source>
</evidence>
<dbReference type="InterPro" id="IPR004358">
    <property type="entry name" value="Sig_transdc_His_kin-like_C"/>
</dbReference>
<dbReference type="SUPFAM" id="SSF158472">
    <property type="entry name" value="HAMP domain-like"/>
    <property type="match status" value="1"/>
</dbReference>
<evidence type="ECO:0000313" key="21">
    <source>
        <dbReference type="Proteomes" id="UP000502248"/>
    </source>
</evidence>
<evidence type="ECO:0000259" key="19">
    <source>
        <dbReference type="PROSITE" id="PS50885"/>
    </source>
</evidence>
<proteinExistence type="predicted"/>
<keyword evidence="12" id="KW-0902">Two-component regulatory system</keyword>
<feature type="transmembrane region" description="Helical" evidence="17">
    <location>
        <begin position="155"/>
        <end position="179"/>
    </location>
</feature>
<dbReference type="InterPro" id="IPR036890">
    <property type="entry name" value="HATPase_C_sf"/>
</dbReference>
<keyword evidence="13" id="KW-0843">Virulence</keyword>
<dbReference type="Pfam" id="PF02518">
    <property type="entry name" value="HATPase_c"/>
    <property type="match status" value="1"/>
</dbReference>
<evidence type="ECO:0000256" key="17">
    <source>
        <dbReference type="SAM" id="Phobius"/>
    </source>
</evidence>
<dbReference type="PANTHER" id="PTHR45528">
    <property type="entry name" value="SENSOR HISTIDINE KINASE CPXA"/>
    <property type="match status" value="1"/>
</dbReference>
<evidence type="ECO:0000256" key="3">
    <source>
        <dbReference type="ARBA" id="ARBA00012438"/>
    </source>
</evidence>
<dbReference type="SUPFAM" id="SSF47384">
    <property type="entry name" value="Homodimeric domain of signal transducing histidine kinase"/>
    <property type="match status" value="1"/>
</dbReference>
<evidence type="ECO:0000256" key="4">
    <source>
        <dbReference type="ARBA" id="ARBA00022475"/>
    </source>
</evidence>
<dbReference type="CDD" id="cd00082">
    <property type="entry name" value="HisKA"/>
    <property type="match status" value="1"/>
</dbReference>
<keyword evidence="5" id="KW-0597">Phosphoprotein</keyword>
<evidence type="ECO:0000256" key="8">
    <source>
        <dbReference type="ARBA" id="ARBA00022741"/>
    </source>
</evidence>
<dbReference type="FunFam" id="3.30.565.10:FF:000006">
    <property type="entry name" value="Sensor histidine kinase WalK"/>
    <property type="match status" value="1"/>
</dbReference>
<keyword evidence="14 17" id="KW-0472">Membrane</keyword>
<dbReference type="PROSITE" id="PS50885">
    <property type="entry name" value="HAMP"/>
    <property type="match status" value="1"/>
</dbReference>
<name>A0A7Z2VI61_9BACL</name>
<evidence type="ECO:0000256" key="15">
    <source>
        <dbReference type="ARBA" id="ARBA00037219"/>
    </source>
</evidence>
<feature type="domain" description="HAMP" evidence="19">
    <location>
        <begin position="176"/>
        <end position="228"/>
    </location>
</feature>
<dbReference type="InterPro" id="IPR005467">
    <property type="entry name" value="His_kinase_dom"/>
</dbReference>
<keyword evidence="10" id="KW-0067">ATP-binding</keyword>
<dbReference type="PROSITE" id="PS50109">
    <property type="entry name" value="HIS_KIN"/>
    <property type="match status" value="1"/>
</dbReference>
<dbReference type="Gene3D" id="3.30.565.10">
    <property type="entry name" value="Histidine kinase-like ATPase, C-terminal domain"/>
    <property type="match status" value="1"/>
</dbReference>
<feature type="transmembrane region" description="Helical" evidence="17">
    <location>
        <begin position="6"/>
        <end position="32"/>
    </location>
</feature>
<evidence type="ECO:0000256" key="14">
    <source>
        <dbReference type="ARBA" id="ARBA00023136"/>
    </source>
</evidence>
<reference evidence="20 21" key="1">
    <citation type="submission" date="2020-04" db="EMBL/GenBank/DDBJ databases">
        <title>Genome sequencing of novel species.</title>
        <authorList>
            <person name="Heo J."/>
            <person name="Kim S.-J."/>
            <person name="Kim J.-S."/>
            <person name="Hong S.-B."/>
            <person name="Kwon S.-W."/>
        </authorList>
    </citation>
    <scope>NUCLEOTIDE SEQUENCE [LARGE SCALE GENOMIC DNA]</scope>
    <source>
        <strain evidence="20 21">MFER-1</strain>
    </source>
</reference>
<comment type="subcellular location">
    <subcellularLocation>
        <location evidence="2">Cell membrane</location>
        <topology evidence="2">Multi-pass membrane protein</topology>
    </subcellularLocation>
</comment>
<sequence>MTRTLYFRVALTFLAAVIAGMTIAVLLGLLFFEKELDETGHRDLLAAGREIVQVYRQTNPTDMAPFMTSMAKLSSYDLDLYATNGSHQYFPYESGQLHQTNIRTEAVQFVRKGNVYLSNAQDNETLVGLPFLIGDEHLALFVSPSSKNESAIFRLLGAILFIALAIGGLFVLLGAKYIVKPIKALTLATNKIANGDYDLALATDRKDELGTLARSFTEMTVGLRQLENMRKEFVSNVSHEIQSPLTSISGFAKALKDKRLVPEDEREQALEIIIAESGRLSKLGDHLLKLASLESERHPLELEQYRLDEQLRQSVVTSEPQLLAKNIRIELELPRGSYSILADRELLSQVWLNLLGNAVKFTPKGGRIWIRLQIDPGSAGYFVTIRDSGIGIASEHLGRIFERFYKGDTSRSEGGNGLGLAIVHKIVSLHGGKVEMDSIVKQGTTVTVHLHRTVPNEKKR</sequence>
<dbReference type="GO" id="GO:0005886">
    <property type="term" value="C:plasma membrane"/>
    <property type="evidence" value="ECO:0007669"/>
    <property type="project" value="UniProtKB-SubCell"/>
</dbReference>
<gene>
    <name evidence="20" type="ORF">HH215_09235</name>
</gene>
<dbReference type="GO" id="GO:0000155">
    <property type="term" value="F:phosphorelay sensor kinase activity"/>
    <property type="evidence" value="ECO:0007669"/>
    <property type="project" value="InterPro"/>
</dbReference>
<dbReference type="InterPro" id="IPR036097">
    <property type="entry name" value="HisK_dim/P_sf"/>
</dbReference>
<keyword evidence="4" id="KW-1003">Cell membrane</keyword>
<evidence type="ECO:0000256" key="9">
    <source>
        <dbReference type="ARBA" id="ARBA00022777"/>
    </source>
</evidence>
<dbReference type="SUPFAM" id="SSF55874">
    <property type="entry name" value="ATPase domain of HSP90 chaperone/DNA topoisomerase II/histidine kinase"/>
    <property type="match status" value="1"/>
</dbReference>
<dbReference type="CDD" id="cd06225">
    <property type="entry name" value="HAMP"/>
    <property type="match status" value="1"/>
</dbReference>
<dbReference type="InterPro" id="IPR003594">
    <property type="entry name" value="HATPase_dom"/>
</dbReference>
<dbReference type="Proteomes" id="UP000502248">
    <property type="component" value="Chromosome"/>
</dbReference>
<dbReference type="SMART" id="SM00388">
    <property type="entry name" value="HisKA"/>
    <property type="match status" value="1"/>
</dbReference>
<feature type="domain" description="Histidine kinase" evidence="18">
    <location>
        <begin position="236"/>
        <end position="454"/>
    </location>
</feature>
<dbReference type="InterPro" id="IPR003660">
    <property type="entry name" value="HAMP_dom"/>
</dbReference>
<dbReference type="PRINTS" id="PR00344">
    <property type="entry name" value="BCTRLSENSOR"/>
</dbReference>
<evidence type="ECO:0000256" key="11">
    <source>
        <dbReference type="ARBA" id="ARBA00022989"/>
    </source>
</evidence>
<evidence type="ECO:0000256" key="13">
    <source>
        <dbReference type="ARBA" id="ARBA00023026"/>
    </source>
</evidence>
<comment type="catalytic activity">
    <reaction evidence="1">
        <text>ATP + protein L-histidine = ADP + protein N-phospho-L-histidine.</text>
        <dbReference type="EC" id="2.7.13.3"/>
    </reaction>
</comment>
<evidence type="ECO:0000256" key="16">
    <source>
        <dbReference type="ARBA" id="ARBA00040841"/>
    </source>
</evidence>
<dbReference type="AlphaFoldDB" id="A0A7Z2VI61"/>
<comment type="function">
    <text evidence="15">Member of the two-component regulatory system HssS/HssR involved in intracellular heme homeostasis and tempering of staphylococcal virulence. HssS functions as a heme sensor histidine kinase which is autophosphorylated at a histidine residue and transfers its phosphate group to an aspartate residue of HssR. HssR/HssS activates the expression of hrtAB, an efflux pump, in response to extracellular heme, hemin, hemoglobin or blood.</text>
</comment>
<keyword evidence="21" id="KW-1185">Reference proteome</keyword>
<keyword evidence="11 17" id="KW-1133">Transmembrane helix</keyword>
<accession>A0A7Z2VI61</accession>
<dbReference type="CDD" id="cd00075">
    <property type="entry name" value="HATPase"/>
    <property type="match status" value="1"/>
</dbReference>
<protein>
    <recommendedName>
        <fullName evidence="16">Heme sensor protein HssS</fullName>
        <ecNumber evidence="3">2.7.13.3</ecNumber>
    </recommendedName>
</protein>
<dbReference type="Gene3D" id="1.10.287.130">
    <property type="match status" value="1"/>
</dbReference>
<dbReference type="GO" id="GO:0005524">
    <property type="term" value="F:ATP binding"/>
    <property type="evidence" value="ECO:0007669"/>
    <property type="project" value="UniProtKB-KW"/>
</dbReference>
<dbReference type="EMBL" id="CP051680">
    <property type="protein sequence ID" value="QJD83340.1"/>
    <property type="molecule type" value="Genomic_DNA"/>
</dbReference>
<dbReference type="EC" id="2.7.13.3" evidence="3"/>
<dbReference type="FunFam" id="1.10.287.130:FF:000001">
    <property type="entry name" value="Two-component sensor histidine kinase"/>
    <property type="match status" value="1"/>
</dbReference>
<evidence type="ECO:0000256" key="1">
    <source>
        <dbReference type="ARBA" id="ARBA00000085"/>
    </source>
</evidence>
<dbReference type="SMART" id="SM00304">
    <property type="entry name" value="HAMP"/>
    <property type="match status" value="1"/>
</dbReference>
<keyword evidence="9" id="KW-0418">Kinase</keyword>
<evidence type="ECO:0000256" key="6">
    <source>
        <dbReference type="ARBA" id="ARBA00022679"/>
    </source>
</evidence>
<dbReference type="InterPro" id="IPR050398">
    <property type="entry name" value="HssS/ArlS-like"/>
</dbReference>
<evidence type="ECO:0000256" key="10">
    <source>
        <dbReference type="ARBA" id="ARBA00022840"/>
    </source>
</evidence>
<keyword evidence="6" id="KW-0808">Transferase</keyword>
<organism evidence="20 21">
    <name type="scientific">Cohnella herbarum</name>
    <dbReference type="NCBI Taxonomy" id="2728023"/>
    <lineage>
        <taxon>Bacteria</taxon>
        <taxon>Bacillati</taxon>
        <taxon>Bacillota</taxon>
        <taxon>Bacilli</taxon>
        <taxon>Bacillales</taxon>
        <taxon>Paenibacillaceae</taxon>
        <taxon>Cohnella</taxon>
    </lineage>
</organism>
<dbReference type="Pfam" id="PF00512">
    <property type="entry name" value="HisKA"/>
    <property type="match status" value="1"/>
</dbReference>
<evidence type="ECO:0000256" key="5">
    <source>
        <dbReference type="ARBA" id="ARBA00022553"/>
    </source>
</evidence>
<dbReference type="RefSeq" id="WP_169279635.1">
    <property type="nucleotide sequence ID" value="NZ_CP051680.1"/>
</dbReference>
<evidence type="ECO:0000256" key="12">
    <source>
        <dbReference type="ARBA" id="ARBA00023012"/>
    </source>
</evidence>
<dbReference type="InterPro" id="IPR003661">
    <property type="entry name" value="HisK_dim/P_dom"/>
</dbReference>